<organism evidence="16 17">
    <name type="scientific">Flaviflagellibacter deserti</name>
    <dbReference type="NCBI Taxonomy" id="2267266"/>
    <lineage>
        <taxon>Bacteria</taxon>
        <taxon>Pseudomonadati</taxon>
        <taxon>Pseudomonadota</taxon>
        <taxon>Alphaproteobacteria</taxon>
        <taxon>Hyphomicrobiales</taxon>
        <taxon>Flaviflagellibacter</taxon>
    </lineage>
</organism>
<evidence type="ECO:0000256" key="4">
    <source>
        <dbReference type="ARBA" id="ARBA00013035"/>
    </source>
</evidence>
<name>A0ABV9YZ11_9HYPH</name>
<evidence type="ECO:0000256" key="1">
    <source>
        <dbReference type="ARBA" id="ARBA00001772"/>
    </source>
</evidence>
<feature type="domain" description="PDZ" evidence="15">
    <location>
        <begin position="316"/>
        <end position="375"/>
    </location>
</feature>
<dbReference type="PANTHER" id="PTHR22939:SF130">
    <property type="entry name" value="PERIPLASMIC SERINE ENDOPROTEASE DEGP-LIKE-RELATED"/>
    <property type="match status" value="1"/>
</dbReference>
<dbReference type="Gene3D" id="2.30.42.10">
    <property type="match status" value="2"/>
</dbReference>
<accession>A0ABV9YZ11</accession>
<dbReference type="Pfam" id="PF13180">
    <property type="entry name" value="PDZ_2"/>
    <property type="match status" value="2"/>
</dbReference>
<dbReference type="CDD" id="cd10839">
    <property type="entry name" value="cpPDZ1_DegP-like"/>
    <property type="match status" value="1"/>
</dbReference>
<dbReference type="Pfam" id="PF13365">
    <property type="entry name" value="Trypsin_2"/>
    <property type="match status" value="1"/>
</dbReference>
<dbReference type="EMBL" id="JBHSJF010000006">
    <property type="protein sequence ID" value="MFC5067831.1"/>
    <property type="molecule type" value="Genomic_DNA"/>
</dbReference>
<dbReference type="InterPro" id="IPR011782">
    <property type="entry name" value="Pept_S1C_Do"/>
</dbReference>
<feature type="domain" description="PDZ" evidence="15">
    <location>
        <begin position="428"/>
        <end position="482"/>
    </location>
</feature>
<sequence>MQTDDNSAKRSGLTRYKSVLLGSAVALGITGFIAGETFFAGTQPASAQITQVQNLSRENNLQQTSPQQDQISFANIVETVKPAVVSVRVKTDTPVAQNNQLPGFFKDLPEGHPLRRFFDEYGLRPDGGDGQGPQGRRGHQYGAAQGSGFFITADGYIVTNNHVVENATEVEVVTDDGKTLSAKVIGTDPRTDLALLKTDAVKDHKFVSFGTGSPRVGDWVVAIGNPFGLGGSVTAGIVSARGRDIGAGPYDDFLQIDAAVNRGNSGGPTFNLKGEVVGVNTAIYSPSGGNVGIAFAVPSEVAQNVINDLRTNGAVTRGWLGVQIQPVTDDIAESVGLKEGRGAMVVEPQPGSPGTKAGIKAGDVIQQVNGKDIEDAKELSRTIAGMKPGSKADLKVWRDGGEKTISVELGTLPDEPKQASNDDDDAQQEQVKPTSLADLGVQLQRSDDGDGVTVADVDEGGPLADKLKQGDTILEVAGTKVSTPREVGDAVNKARDKGTRSVLLRVKSGQNTRYVAIPTKKG</sequence>
<proteinExistence type="inferred from homology"/>
<reference evidence="17" key="1">
    <citation type="journal article" date="2019" name="Int. J. Syst. Evol. Microbiol.">
        <title>The Global Catalogue of Microorganisms (GCM) 10K type strain sequencing project: providing services to taxonomists for standard genome sequencing and annotation.</title>
        <authorList>
            <consortium name="The Broad Institute Genomics Platform"/>
            <consortium name="The Broad Institute Genome Sequencing Center for Infectious Disease"/>
            <person name="Wu L."/>
            <person name="Ma J."/>
        </authorList>
    </citation>
    <scope>NUCLEOTIDE SEQUENCE [LARGE SCALE GENOMIC DNA]</scope>
    <source>
        <strain evidence="17">CGMCC 1.16444</strain>
    </source>
</reference>
<comment type="catalytic activity">
    <reaction evidence="1">
        <text>Acts on substrates that are at least partially unfolded. The cleavage site P1 residue is normally between a pair of hydrophobic residues, such as Val-|-Val.</text>
        <dbReference type="EC" id="3.4.21.107"/>
    </reaction>
</comment>
<dbReference type="NCBIfam" id="TIGR02037">
    <property type="entry name" value="degP_htrA_DO"/>
    <property type="match status" value="1"/>
</dbReference>
<gene>
    <name evidence="16" type="ORF">ACFPFW_07345</name>
</gene>
<evidence type="ECO:0000313" key="17">
    <source>
        <dbReference type="Proteomes" id="UP001595796"/>
    </source>
</evidence>
<keyword evidence="10 16" id="KW-0378">Hydrolase</keyword>
<keyword evidence="17" id="KW-1185">Reference proteome</keyword>
<keyword evidence="7" id="KW-0732">Signal</keyword>
<evidence type="ECO:0000313" key="16">
    <source>
        <dbReference type="EMBL" id="MFC5067831.1"/>
    </source>
</evidence>
<evidence type="ECO:0000256" key="13">
    <source>
        <dbReference type="ARBA" id="ARBA00032850"/>
    </source>
</evidence>
<evidence type="ECO:0000256" key="2">
    <source>
        <dbReference type="ARBA" id="ARBA00004418"/>
    </source>
</evidence>
<dbReference type="EC" id="3.4.21.107" evidence="4"/>
<evidence type="ECO:0000256" key="9">
    <source>
        <dbReference type="ARBA" id="ARBA00022764"/>
    </source>
</evidence>
<evidence type="ECO:0000256" key="3">
    <source>
        <dbReference type="ARBA" id="ARBA00010541"/>
    </source>
</evidence>
<dbReference type="SUPFAM" id="SSF50494">
    <property type="entry name" value="Trypsin-like serine proteases"/>
    <property type="match status" value="1"/>
</dbReference>
<dbReference type="RefSeq" id="WP_114956596.1">
    <property type="nucleotide sequence ID" value="NZ_JBHSJF010000006.1"/>
</dbReference>
<protein>
    <recommendedName>
        <fullName evidence="5">Probable periplasmic serine endoprotease DegP-like</fullName>
        <ecNumber evidence="4">3.4.21.107</ecNumber>
    </recommendedName>
    <alternativeName>
        <fullName evidence="13">Protease Do</fullName>
    </alternativeName>
</protein>
<evidence type="ECO:0000256" key="7">
    <source>
        <dbReference type="ARBA" id="ARBA00022729"/>
    </source>
</evidence>
<keyword evidence="12" id="KW-0346">Stress response</keyword>
<dbReference type="InterPro" id="IPR036034">
    <property type="entry name" value="PDZ_sf"/>
</dbReference>
<evidence type="ECO:0000256" key="14">
    <source>
        <dbReference type="SAM" id="MobiDB-lite"/>
    </source>
</evidence>
<keyword evidence="8" id="KW-0677">Repeat</keyword>
<evidence type="ECO:0000256" key="6">
    <source>
        <dbReference type="ARBA" id="ARBA00022670"/>
    </source>
</evidence>
<dbReference type="InterPro" id="IPR001478">
    <property type="entry name" value="PDZ"/>
</dbReference>
<dbReference type="InterPro" id="IPR001940">
    <property type="entry name" value="Peptidase_S1C"/>
</dbReference>
<keyword evidence="11" id="KW-0720">Serine protease</keyword>
<comment type="subcellular location">
    <subcellularLocation>
        <location evidence="2">Periplasm</location>
    </subcellularLocation>
</comment>
<dbReference type="PANTHER" id="PTHR22939">
    <property type="entry name" value="SERINE PROTEASE FAMILY S1C HTRA-RELATED"/>
    <property type="match status" value="1"/>
</dbReference>
<evidence type="ECO:0000256" key="10">
    <source>
        <dbReference type="ARBA" id="ARBA00022801"/>
    </source>
</evidence>
<dbReference type="SMART" id="SM00228">
    <property type="entry name" value="PDZ"/>
    <property type="match status" value="2"/>
</dbReference>
<feature type="region of interest" description="Disordered" evidence="14">
    <location>
        <begin position="407"/>
        <end position="438"/>
    </location>
</feature>
<feature type="region of interest" description="Disordered" evidence="14">
    <location>
        <begin position="122"/>
        <end position="141"/>
    </location>
</feature>
<dbReference type="Gene3D" id="2.40.10.120">
    <property type="match status" value="1"/>
</dbReference>
<dbReference type="Proteomes" id="UP001595796">
    <property type="component" value="Unassembled WGS sequence"/>
</dbReference>
<evidence type="ECO:0000256" key="12">
    <source>
        <dbReference type="ARBA" id="ARBA00023016"/>
    </source>
</evidence>
<evidence type="ECO:0000256" key="5">
    <source>
        <dbReference type="ARBA" id="ARBA00013958"/>
    </source>
</evidence>
<comment type="caution">
    <text evidence="16">The sequence shown here is derived from an EMBL/GenBank/DDBJ whole genome shotgun (WGS) entry which is preliminary data.</text>
</comment>
<comment type="similarity">
    <text evidence="3">Belongs to the peptidase S1C family.</text>
</comment>
<evidence type="ECO:0000256" key="11">
    <source>
        <dbReference type="ARBA" id="ARBA00022825"/>
    </source>
</evidence>
<dbReference type="PROSITE" id="PS50106">
    <property type="entry name" value="PDZ"/>
    <property type="match status" value="2"/>
</dbReference>
<keyword evidence="6" id="KW-0645">Protease</keyword>
<dbReference type="SUPFAM" id="SSF50156">
    <property type="entry name" value="PDZ domain-like"/>
    <property type="match status" value="2"/>
</dbReference>
<evidence type="ECO:0000259" key="15">
    <source>
        <dbReference type="PROSITE" id="PS50106"/>
    </source>
</evidence>
<keyword evidence="9" id="KW-0574">Periplasm</keyword>
<dbReference type="GO" id="GO:0016787">
    <property type="term" value="F:hydrolase activity"/>
    <property type="evidence" value="ECO:0007669"/>
    <property type="project" value="UniProtKB-KW"/>
</dbReference>
<dbReference type="PRINTS" id="PR00834">
    <property type="entry name" value="PROTEASES2C"/>
</dbReference>
<evidence type="ECO:0000256" key="8">
    <source>
        <dbReference type="ARBA" id="ARBA00022737"/>
    </source>
</evidence>
<dbReference type="InterPro" id="IPR009003">
    <property type="entry name" value="Peptidase_S1_PA"/>
</dbReference>